<dbReference type="Proteomes" id="UP000242770">
    <property type="component" value="Unassembled WGS sequence"/>
</dbReference>
<evidence type="ECO:0000313" key="2">
    <source>
        <dbReference type="EMBL" id="CDW98066.1"/>
    </source>
</evidence>
<protein>
    <submittedName>
        <fullName evidence="2">Uncharacterized protein</fullName>
    </submittedName>
</protein>
<feature type="region of interest" description="Disordered" evidence="1">
    <location>
        <begin position="33"/>
        <end position="66"/>
    </location>
</feature>
<proteinExistence type="predicted"/>
<dbReference type="AlphaFoldDB" id="A0A0F7S6Q9"/>
<accession>A0A0F7S6Q9</accession>
<evidence type="ECO:0000256" key="1">
    <source>
        <dbReference type="SAM" id="MobiDB-lite"/>
    </source>
</evidence>
<organism evidence="2 3">
    <name type="scientific">Sporisorium scitamineum</name>
    <dbReference type="NCBI Taxonomy" id="49012"/>
    <lineage>
        <taxon>Eukaryota</taxon>
        <taxon>Fungi</taxon>
        <taxon>Dikarya</taxon>
        <taxon>Basidiomycota</taxon>
        <taxon>Ustilaginomycotina</taxon>
        <taxon>Ustilaginomycetes</taxon>
        <taxon>Ustilaginales</taxon>
        <taxon>Ustilaginaceae</taxon>
        <taxon>Sporisorium</taxon>
    </lineage>
</organism>
<name>A0A0F7S6Q9_9BASI</name>
<dbReference type="EMBL" id="CCFA01002786">
    <property type="protein sequence ID" value="CDW98066.1"/>
    <property type="molecule type" value="Genomic_DNA"/>
</dbReference>
<evidence type="ECO:0000313" key="3">
    <source>
        <dbReference type="Proteomes" id="UP000242770"/>
    </source>
</evidence>
<keyword evidence="3" id="KW-1185">Reference proteome</keyword>
<gene>
    <name evidence="2" type="primary">SSCI46560.1</name>
</gene>
<sequence length="66" mass="6858">AIDVAFIIQPTGPSPPLHPPICRLSSCKTRRLDRPSLPLPSDPEAASVAQPTLSRLCSGGPSSLLA</sequence>
<feature type="non-terminal residue" evidence="2">
    <location>
        <position position="1"/>
    </location>
</feature>
<reference evidence="3" key="1">
    <citation type="submission" date="2014-06" db="EMBL/GenBank/DDBJ databases">
        <authorList>
            <person name="Berkman P.J."/>
        </authorList>
    </citation>
    <scope>NUCLEOTIDE SEQUENCE [LARGE SCALE GENOMIC DNA]</scope>
</reference>